<reference evidence="2" key="1">
    <citation type="submission" date="2020-05" db="UniProtKB">
        <authorList>
            <consortium name="EnsemblMetazoa"/>
        </authorList>
    </citation>
    <scope>IDENTIFICATION</scope>
    <source>
        <strain evidence="2">TTRI</strain>
    </source>
</reference>
<feature type="region of interest" description="Disordered" evidence="1">
    <location>
        <begin position="24"/>
        <end position="46"/>
    </location>
</feature>
<proteinExistence type="predicted"/>
<dbReference type="AlphaFoldDB" id="A0A1A9VSK7"/>
<dbReference type="EnsemblMetazoa" id="GAUT046081-RA">
    <property type="protein sequence ID" value="GAUT046081-PA"/>
    <property type="gene ID" value="GAUT046081"/>
</dbReference>
<evidence type="ECO:0000256" key="1">
    <source>
        <dbReference type="SAM" id="MobiDB-lite"/>
    </source>
</evidence>
<dbReference type="VEuPathDB" id="VectorBase:GAUT046081"/>
<organism evidence="2 3">
    <name type="scientific">Glossina austeni</name>
    <name type="common">Savannah tsetse fly</name>
    <dbReference type="NCBI Taxonomy" id="7395"/>
    <lineage>
        <taxon>Eukaryota</taxon>
        <taxon>Metazoa</taxon>
        <taxon>Ecdysozoa</taxon>
        <taxon>Arthropoda</taxon>
        <taxon>Hexapoda</taxon>
        <taxon>Insecta</taxon>
        <taxon>Pterygota</taxon>
        <taxon>Neoptera</taxon>
        <taxon>Endopterygota</taxon>
        <taxon>Diptera</taxon>
        <taxon>Brachycera</taxon>
        <taxon>Muscomorpha</taxon>
        <taxon>Hippoboscoidea</taxon>
        <taxon>Glossinidae</taxon>
        <taxon>Glossina</taxon>
    </lineage>
</organism>
<name>A0A1A9VSK7_GLOAU</name>
<protein>
    <submittedName>
        <fullName evidence="2">Uncharacterized protein</fullName>
    </submittedName>
</protein>
<accession>A0A1A9VSK7</accession>
<evidence type="ECO:0000313" key="2">
    <source>
        <dbReference type="EnsemblMetazoa" id="GAUT046081-PA"/>
    </source>
</evidence>
<evidence type="ECO:0000313" key="3">
    <source>
        <dbReference type="Proteomes" id="UP000078200"/>
    </source>
</evidence>
<keyword evidence="3" id="KW-1185">Reference proteome</keyword>
<dbReference type="Proteomes" id="UP000078200">
    <property type="component" value="Unassembled WGS sequence"/>
</dbReference>
<sequence>MGLFDFVTVIVELVSANVDGFFETDDKGDLPTRSAQSPGNRQDGEKDCVLLLQPKSRPSSGACRGPTTALPPPEFDVVLRAGEILGFGRTILPGPGPPTMAPAPAGPAADTKCGGSIFATSTAVDTGSCLLDKQKIEASRLKLSSSIY</sequence>